<proteinExistence type="predicted"/>
<dbReference type="SUPFAM" id="SSF53474">
    <property type="entry name" value="alpha/beta-Hydrolases"/>
    <property type="match status" value="1"/>
</dbReference>
<dbReference type="Proteomes" id="UP000244855">
    <property type="component" value="Unassembled WGS sequence"/>
</dbReference>
<evidence type="ECO:0000313" key="8">
    <source>
        <dbReference type="Proteomes" id="UP000244855"/>
    </source>
</evidence>
<comment type="subcellular location">
    <subcellularLocation>
        <location evidence="2">Endoplasmic reticulum</location>
    </subcellularLocation>
    <subcellularLocation>
        <location evidence="3">Membrane</location>
    </subcellularLocation>
    <subcellularLocation>
        <location evidence="1">Mitochondrion</location>
    </subcellularLocation>
</comment>
<dbReference type="STRING" id="97972.A0A2V1D8F9"/>
<evidence type="ECO:0000256" key="6">
    <source>
        <dbReference type="ARBA" id="ARBA00023136"/>
    </source>
</evidence>
<dbReference type="GO" id="GO:0016020">
    <property type="term" value="C:membrane"/>
    <property type="evidence" value="ECO:0007669"/>
    <property type="project" value="UniProtKB-SubCell"/>
</dbReference>
<reference evidence="7 8" key="1">
    <citation type="journal article" date="2018" name="Sci. Rep.">
        <title>Comparative genomics provides insights into the lifestyle and reveals functional heterogeneity of dark septate endophytic fungi.</title>
        <authorList>
            <person name="Knapp D.G."/>
            <person name="Nemeth J.B."/>
            <person name="Barry K."/>
            <person name="Hainaut M."/>
            <person name="Henrissat B."/>
            <person name="Johnson J."/>
            <person name="Kuo A."/>
            <person name="Lim J.H.P."/>
            <person name="Lipzen A."/>
            <person name="Nolan M."/>
            <person name="Ohm R.A."/>
            <person name="Tamas L."/>
            <person name="Grigoriev I.V."/>
            <person name="Spatafora J.W."/>
            <person name="Nagy L.G."/>
            <person name="Kovacs G.M."/>
        </authorList>
    </citation>
    <scope>NUCLEOTIDE SEQUENCE [LARGE SCALE GENOMIC DNA]</scope>
    <source>
        <strain evidence="7 8">DSE2036</strain>
    </source>
</reference>
<gene>
    <name evidence="7" type="ORF">DM02DRAFT_602591</name>
</gene>
<dbReference type="EMBL" id="KZ805538">
    <property type="protein sequence ID" value="PVH94355.1"/>
    <property type="molecule type" value="Genomic_DNA"/>
</dbReference>
<keyword evidence="4" id="KW-0256">Endoplasmic reticulum</keyword>
<dbReference type="InterPro" id="IPR052374">
    <property type="entry name" value="SERAC1"/>
</dbReference>
<dbReference type="PANTHER" id="PTHR48182">
    <property type="entry name" value="PROTEIN SERAC1"/>
    <property type="match status" value="1"/>
</dbReference>
<protein>
    <recommendedName>
        <fullName evidence="9">DUF676 domain-containing protein</fullName>
    </recommendedName>
</protein>
<keyword evidence="8" id="KW-1185">Reference proteome</keyword>
<dbReference type="OrthoDB" id="1658288at2759"/>
<keyword evidence="5" id="KW-0496">Mitochondrion</keyword>
<dbReference type="AlphaFoldDB" id="A0A2V1D8F9"/>
<keyword evidence="6" id="KW-0472">Membrane</keyword>
<dbReference type="GO" id="GO:0005783">
    <property type="term" value="C:endoplasmic reticulum"/>
    <property type="evidence" value="ECO:0007669"/>
    <property type="project" value="UniProtKB-SubCell"/>
</dbReference>
<evidence type="ECO:0000256" key="3">
    <source>
        <dbReference type="ARBA" id="ARBA00004370"/>
    </source>
</evidence>
<dbReference type="GO" id="GO:0005739">
    <property type="term" value="C:mitochondrion"/>
    <property type="evidence" value="ECO:0007669"/>
    <property type="project" value="UniProtKB-SubCell"/>
</dbReference>
<name>A0A2V1D8F9_9PLEO</name>
<evidence type="ECO:0000256" key="2">
    <source>
        <dbReference type="ARBA" id="ARBA00004240"/>
    </source>
</evidence>
<accession>A0A2V1D8F9</accession>
<sequence length="446" mass="50775">MDRRRKGPVFRVSGLPASQPEERLKISITTSIEENLSQTERLNLNIRIAIVPSCYDDEQKVALVEFCGVVPTFLSELVKDPLSDWQVELDEDTDVNYDQHFHGFTQLYAPARNAPVTADIIAIGGLDEHAYESWRGKGNLGRMWLRDFLSKDLPNCRTMMYGYNSQLSTPGVDTILDYGRGLIEELKKVRKTEELRKRPLFFIAHNFGGIIMAHCLVKAVQVLEDGHPTIAALHKATYGMLLFGVPHKGLVIDGFQKMISHQEEHPRNLLLRQIRSKSDLLASQLDDFRNLVRDRKIVSFYATGQTRQLNFNNATKRWERTGDWFTAVEKDSALLHLPDSMEEKIPLDTSHSMMVKFDNKNDRGYTSVRDKLKAFEREAPGAVAARFEPQISSTACIVVPFSRDSVHMGREDRLTRLPKTLEQPYDTDTVSGASWIGTYRKKSTSK</sequence>
<evidence type="ECO:0000256" key="4">
    <source>
        <dbReference type="ARBA" id="ARBA00022824"/>
    </source>
</evidence>
<evidence type="ECO:0000256" key="1">
    <source>
        <dbReference type="ARBA" id="ARBA00004173"/>
    </source>
</evidence>
<dbReference type="PANTHER" id="PTHR48182:SF2">
    <property type="entry name" value="PROTEIN SERAC1"/>
    <property type="match status" value="1"/>
</dbReference>
<evidence type="ECO:0000313" key="7">
    <source>
        <dbReference type="EMBL" id="PVH94355.1"/>
    </source>
</evidence>
<evidence type="ECO:0008006" key="9">
    <source>
        <dbReference type="Google" id="ProtNLM"/>
    </source>
</evidence>
<organism evidence="7 8">
    <name type="scientific">Periconia macrospinosa</name>
    <dbReference type="NCBI Taxonomy" id="97972"/>
    <lineage>
        <taxon>Eukaryota</taxon>
        <taxon>Fungi</taxon>
        <taxon>Dikarya</taxon>
        <taxon>Ascomycota</taxon>
        <taxon>Pezizomycotina</taxon>
        <taxon>Dothideomycetes</taxon>
        <taxon>Pleosporomycetidae</taxon>
        <taxon>Pleosporales</taxon>
        <taxon>Massarineae</taxon>
        <taxon>Periconiaceae</taxon>
        <taxon>Periconia</taxon>
    </lineage>
</organism>
<evidence type="ECO:0000256" key="5">
    <source>
        <dbReference type="ARBA" id="ARBA00023128"/>
    </source>
</evidence>
<dbReference type="InterPro" id="IPR029058">
    <property type="entry name" value="AB_hydrolase_fold"/>
</dbReference>